<evidence type="ECO:0000313" key="10">
    <source>
        <dbReference type="Proteomes" id="UP000278035"/>
    </source>
</evidence>
<dbReference type="InterPro" id="IPR013335">
    <property type="entry name" value="Trp_repress_bac"/>
</dbReference>
<keyword evidence="10" id="KW-1185">Reference proteome</keyword>
<evidence type="ECO:0000256" key="7">
    <source>
        <dbReference type="ARBA" id="ARBA00023163"/>
    </source>
</evidence>
<comment type="similarity">
    <text evidence="2">Belongs to the TrpR family.</text>
</comment>
<dbReference type="InterPro" id="IPR000831">
    <property type="entry name" value="Trp_repress"/>
</dbReference>
<sequence length="93" mass="10649">MRANWNVVVEKILTHANEDDLSVLFQLLLTEEERSAVSGRLQVFQTLLAGELSQRQIATEHQVSIATITRCSNYLKNMPINQRELVKNLILDE</sequence>
<dbReference type="GO" id="GO:0003700">
    <property type="term" value="F:DNA-binding transcription factor activity"/>
    <property type="evidence" value="ECO:0007669"/>
    <property type="project" value="UniProtKB-UniRule"/>
</dbReference>
<dbReference type="AlphaFoldDB" id="A0A3G8LXW1"/>
<dbReference type="InterPro" id="IPR038116">
    <property type="entry name" value="TrpR-like_sf"/>
</dbReference>
<accession>A0A3G8LXW1</accession>
<dbReference type="Pfam" id="PF01371">
    <property type="entry name" value="Trp_repressor"/>
    <property type="match status" value="1"/>
</dbReference>
<keyword evidence="6" id="KW-0238">DNA-binding</keyword>
<dbReference type="PANTHER" id="PTHR38025">
    <property type="entry name" value="TRP OPERON REPRESSOR"/>
    <property type="match status" value="1"/>
</dbReference>
<evidence type="ECO:0000256" key="2">
    <source>
        <dbReference type="ARBA" id="ARBA00007027"/>
    </source>
</evidence>
<dbReference type="RefSeq" id="WP_124731758.1">
    <property type="nucleotide sequence ID" value="NZ_CBCSKC010000013.1"/>
</dbReference>
<dbReference type="PIRSF" id="PIRSF003196">
    <property type="entry name" value="Trp_repressor"/>
    <property type="match status" value="1"/>
</dbReference>
<protein>
    <recommendedName>
        <fullName evidence="8">Trp operon repressor</fullName>
    </recommendedName>
</protein>
<comment type="subcellular location">
    <subcellularLocation>
        <location evidence="1">Cytoplasm</location>
    </subcellularLocation>
</comment>
<reference evidence="10" key="1">
    <citation type="submission" date="2018-11" db="EMBL/GenBank/DDBJ databases">
        <title>Shewanella sp. M2.</title>
        <authorList>
            <person name="Hwang Y.J."/>
            <person name="Hwang C.Y."/>
        </authorList>
    </citation>
    <scope>NUCLEOTIDE SEQUENCE [LARGE SCALE GENOMIC DNA]</scope>
    <source>
        <strain evidence="10">LMG 19866</strain>
    </source>
</reference>
<dbReference type="InterPro" id="IPR010921">
    <property type="entry name" value="Trp_repressor/repl_initiator"/>
</dbReference>
<dbReference type="OrthoDB" id="5704033at2"/>
<evidence type="ECO:0000256" key="6">
    <source>
        <dbReference type="ARBA" id="ARBA00023125"/>
    </source>
</evidence>
<dbReference type="GO" id="GO:0043565">
    <property type="term" value="F:sequence-specific DNA binding"/>
    <property type="evidence" value="ECO:0007669"/>
    <property type="project" value="UniProtKB-UniRule"/>
</dbReference>
<keyword evidence="3" id="KW-0963">Cytoplasm</keyword>
<dbReference type="KEGG" id="slj:EGC82_16720"/>
<dbReference type="GO" id="GO:0005737">
    <property type="term" value="C:cytoplasm"/>
    <property type="evidence" value="ECO:0007669"/>
    <property type="project" value="UniProtKB-SubCell"/>
</dbReference>
<dbReference type="Gene3D" id="1.10.1270.10">
    <property type="entry name" value="TrpR-like"/>
    <property type="match status" value="1"/>
</dbReference>
<keyword evidence="7" id="KW-0804">Transcription</keyword>
<name>A0A3G8LXW1_9GAMM</name>
<evidence type="ECO:0000256" key="3">
    <source>
        <dbReference type="ARBA" id="ARBA00022490"/>
    </source>
</evidence>
<dbReference type="SUPFAM" id="SSF48295">
    <property type="entry name" value="TrpR-like"/>
    <property type="match status" value="1"/>
</dbReference>
<keyword evidence="4" id="KW-0678">Repressor</keyword>
<dbReference type="PANTHER" id="PTHR38025:SF1">
    <property type="entry name" value="TRP OPERON REPRESSOR"/>
    <property type="match status" value="1"/>
</dbReference>
<evidence type="ECO:0000313" key="9">
    <source>
        <dbReference type="EMBL" id="AZG74247.1"/>
    </source>
</evidence>
<evidence type="ECO:0000256" key="1">
    <source>
        <dbReference type="ARBA" id="ARBA00004496"/>
    </source>
</evidence>
<dbReference type="NCBIfam" id="TIGR01321">
    <property type="entry name" value="TrpR"/>
    <property type="match status" value="1"/>
</dbReference>
<evidence type="ECO:0000256" key="4">
    <source>
        <dbReference type="ARBA" id="ARBA00022491"/>
    </source>
</evidence>
<organism evidence="9 10">
    <name type="scientific">Shewanella livingstonensis</name>
    <dbReference type="NCBI Taxonomy" id="150120"/>
    <lineage>
        <taxon>Bacteria</taxon>
        <taxon>Pseudomonadati</taxon>
        <taxon>Pseudomonadota</taxon>
        <taxon>Gammaproteobacteria</taxon>
        <taxon>Alteromonadales</taxon>
        <taxon>Shewanellaceae</taxon>
        <taxon>Shewanella</taxon>
    </lineage>
</organism>
<keyword evidence="5" id="KW-0805">Transcription regulation</keyword>
<proteinExistence type="inferred from homology"/>
<dbReference type="Proteomes" id="UP000278035">
    <property type="component" value="Chromosome"/>
</dbReference>
<gene>
    <name evidence="9" type="ORF">EGC82_16720</name>
</gene>
<dbReference type="EMBL" id="CP034015">
    <property type="protein sequence ID" value="AZG74247.1"/>
    <property type="molecule type" value="Genomic_DNA"/>
</dbReference>
<evidence type="ECO:0000256" key="5">
    <source>
        <dbReference type="ARBA" id="ARBA00023015"/>
    </source>
</evidence>
<evidence type="ECO:0000256" key="8">
    <source>
        <dbReference type="NCBIfam" id="TIGR01321"/>
    </source>
</evidence>